<evidence type="ECO:0000256" key="1">
    <source>
        <dbReference type="ARBA" id="ARBA00022741"/>
    </source>
</evidence>
<dbReference type="OrthoDB" id="9802264at2"/>
<reference evidence="4 5" key="1">
    <citation type="submission" date="2017-06" db="EMBL/GenBank/DDBJ databases">
        <authorList>
            <person name="Kim H.J."/>
            <person name="Triplett B.A."/>
        </authorList>
    </citation>
    <scope>NUCLEOTIDE SEQUENCE [LARGE SCALE GENOMIC DNA]</scope>
    <source>
        <strain evidence="4 5">B29T1</strain>
    </source>
</reference>
<dbReference type="Proteomes" id="UP000197065">
    <property type="component" value="Unassembled WGS sequence"/>
</dbReference>
<gene>
    <name evidence="4" type="ORF">SAMN07250955_105276</name>
</gene>
<dbReference type="InterPro" id="IPR003439">
    <property type="entry name" value="ABC_transporter-like_ATP-bd"/>
</dbReference>
<dbReference type="Gene3D" id="3.40.50.300">
    <property type="entry name" value="P-loop containing nucleotide triphosphate hydrolases"/>
    <property type="match status" value="1"/>
</dbReference>
<evidence type="ECO:0000259" key="3">
    <source>
        <dbReference type="PROSITE" id="PS50893"/>
    </source>
</evidence>
<dbReference type="GO" id="GO:0016887">
    <property type="term" value="F:ATP hydrolysis activity"/>
    <property type="evidence" value="ECO:0007669"/>
    <property type="project" value="InterPro"/>
</dbReference>
<dbReference type="SUPFAM" id="SSF52540">
    <property type="entry name" value="P-loop containing nucleoside triphosphate hydrolases"/>
    <property type="match status" value="1"/>
</dbReference>
<dbReference type="SMART" id="SM00382">
    <property type="entry name" value="AAA"/>
    <property type="match status" value="1"/>
</dbReference>
<feature type="domain" description="ABC transporter" evidence="3">
    <location>
        <begin position="1"/>
        <end position="199"/>
    </location>
</feature>
<sequence length="199" mass="21096">MVGQDVLFAAQIVDRHGGQASLALRSGSCLAITGASGSGKSTLLRRLADLDPYEGQIHLAGREARTYAPCKWRSSVVYCPAEPAWWAETVAAHFVEYPGDLADRLGLSPDLAGRTAERCSTGERQRLALLRALSRKPAVLLLDEPTAALDPESTAKVEGLLRDNLTAGLGIILVTHDSALADRLGDCRLVLTAAGLQPA</sequence>
<dbReference type="GO" id="GO:0005524">
    <property type="term" value="F:ATP binding"/>
    <property type="evidence" value="ECO:0007669"/>
    <property type="project" value="UniProtKB-KW"/>
</dbReference>
<keyword evidence="1" id="KW-0547">Nucleotide-binding</keyword>
<evidence type="ECO:0000313" key="5">
    <source>
        <dbReference type="Proteomes" id="UP000197065"/>
    </source>
</evidence>
<dbReference type="AlphaFoldDB" id="A0A212R5E0"/>
<dbReference type="InterPro" id="IPR027417">
    <property type="entry name" value="P-loop_NTPase"/>
</dbReference>
<evidence type="ECO:0000256" key="2">
    <source>
        <dbReference type="ARBA" id="ARBA00022840"/>
    </source>
</evidence>
<dbReference type="EMBL" id="FYEH01000005">
    <property type="protein sequence ID" value="SNB67196.1"/>
    <property type="molecule type" value="Genomic_DNA"/>
</dbReference>
<dbReference type="PANTHER" id="PTHR43119:SF1">
    <property type="entry name" value="ABC TRANSPORTER DOMAIN-CONTAINING PROTEIN"/>
    <property type="match status" value="1"/>
</dbReference>
<dbReference type="Pfam" id="PF00005">
    <property type="entry name" value="ABC_tran"/>
    <property type="match status" value="1"/>
</dbReference>
<keyword evidence="5" id="KW-1185">Reference proteome</keyword>
<evidence type="ECO:0000313" key="4">
    <source>
        <dbReference type="EMBL" id="SNB67196.1"/>
    </source>
</evidence>
<dbReference type="InterPro" id="IPR003593">
    <property type="entry name" value="AAA+_ATPase"/>
</dbReference>
<proteinExistence type="predicted"/>
<dbReference type="PANTHER" id="PTHR43119">
    <property type="entry name" value="ABC TRANSPORT PROTEIN ATP-BINDING COMPONENT-RELATED"/>
    <property type="match status" value="1"/>
</dbReference>
<dbReference type="PROSITE" id="PS50893">
    <property type="entry name" value="ABC_TRANSPORTER_2"/>
    <property type="match status" value="1"/>
</dbReference>
<organism evidence="4 5">
    <name type="scientific">Arboricoccus pini</name>
    <dbReference type="NCBI Taxonomy" id="1963835"/>
    <lineage>
        <taxon>Bacteria</taxon>
        <taxon>Pseudomonadati</taxon>
        <taxon>Pseudomonadota</taxon>
        <taxon>Alphaproteobacteria</taxon>
        <taxon>Geminicoccales</taxon>
        <taxon>Geminicoccaceae</taxon>
        <taxon>Arboricoccus</taxon>
    </lineage>
</organism>
<name>A0A212R5E0_9PROT</name>
<dbReference type="RefSeq" id="WP_088561267.1">
    <property type="nucleotide sequence ID" value="NZ_FYEH01000005.1"/>
</dbReference>
<accession>A0A212R5E0</accession>
<protein>
    <submittedName>
        <fullName evidence="4">ABC-type dipeptide/oligopeptide/nickel transport system, ATPase component</fullName>
    </submittedName>
</protein>
<keyword evidence="2" id="KW-0067">ATP-binding</keyword>